<dbReference type="HOGENOM" id="CLU_2740935_0_0_1"/>
<proteinExistence type="predicted"/>
<evidence type="ECO:0000256" key="1">
    <source>
        <dbReference type="SAM" id="MobiDB-lite"/>
    </source>
</evidence>
<keyword evidence="3" id="KW-1185">Reference proteome</keyword>
<dbReference type="AlphaFoldDB" id="A0A0C3BPX6"/>
<dbReference type="InParanoid" id="A0A0C3BPX6"/>
<dbReference type="EMBL" id="KN833010">
    <property type="protein sequence ID" value="KIM79377.1"/>
    <property type="molecule type" value="Genomic_DNA"/>
</dbReference>
<reference evidence="3" key="2">
    <citation type="submission" date="2015-01" db="EMBL/GenBank/DDBJ databases">
        <title>Evolutionary Origins and Diversification of the Mycorrhizal Mutualists.</title>
        <authorList>
            <consortium name="DOE Joint Genome Institute"/>
            <consortium name="Mycorrhizal Genomics Consortium"/>
            <person name="Kohler A."/>
            <person name="Kuo A."/>
            <person name="Nagy L.G."/>
            <person name="Floudas D."/>
            <person name="Copeland A."/>
            <person name="Barry K.W."/>
            <person name="Cichocki N."/>
            <person name="Veneault-Fourrey C."/>
            <person name="LaButti K."/>
            <person name="Lindquist E.A."/>
            <person name="Lipzen A."/>
            <person name="Lundell T."/>
            <person name="Morin E."/>
            <person name="Murat C."/>
            <person name="Riley R."/>
            <person name="Ohm R."/>
            <person name="Sun H."/>
            <person name="Tunlid A."/>
            <person name="Henrissat B."/>
            <person name="Grigoriev I.V."/>
            <person name="Hibbett D.S."/>
            <person name="Martin F."/>
        </authorList>
    </citation>
    <scope>NUCLEOTIDE SEQUENCE [LARGE SCALE GENOMIC DNA]</scope>
    <source>
        <strain evidence="3">F 1598</strain>
    </source>
</reference>
<gene>
    <name evidence="2" type="ORF">PILCRDRAFT_823642</name>
</gene>
<accession>A0A0C3BPX6</accession>
<reference evidence="2 3" key="1">
    <citation type="submission" date="2014-04" db="EMBL/GenBank/DDBJ databases">
        <authorList>
            <consortium name="DOE Joint Genome Institute"/>
            <person name="Kuo A."/>
            <person name="Tarkka M."/>
            <person name="Buscot F."/>
            <person name="Kohler A."/>
            <person name="Nagy L.G."/>
            <person name="Floudas D."/>
            <person name="Copeland A."/>
            <person name="Barry K.W."/>
            <person name="Cichocki N."/>
            <person name="Veneault-Fourrey C."/>
            <person name="LaButti K."/>
            <person name="Lindquist E.A."/>
            <person name="Lipzen A."/>
            <person name="Lundell T."/>
            <person name="Morin E."/>
            <person name="Murat C."/>
            <person name="Sun H."/>
            <person name="Tunlid A."/>
            <person name="Henrissat B."/>
            <person name="Grigoriev I.V."/>
            <person name="Hibbett D.S."/>
            <person name="Martin F."/>
            <person name="Nordberg H.P."/>
            <person name="Cantor M.N."/>
            <person name="Hua S.X."/>
        </authorList>
    </citation>
    <scope>NUCLEOTIDE SEQUENCE [LARGE SCALE GENOMIC DNA]</scope>
    <source>
        <strain evidence="2 3">F 1598</strain>
    </source>
</reference>
<protein>
    <submittedName>
        <fullName evidence="2">Uncharacterized protein</fullName>
    </submittedName>
</protein>
<sequence>MHSFSGTHLLSTNVRRDDTPTDVHIIPNDHHLRGPIKQPYLPSCRDIQSGFSDCHAVDDVSDNPTRSSPRR</sequence>
<evidence type="ECO:0000313" key="2">
    <source>
        <dbReference type="EMBL" id="KIM79377.1"/>
    </source>
</evidence>
<name>A0A0C3BPX6_PILCF</name>
<evidence type="ECO:0000313" key="3">
    <source>
        <dbReference type="Proteomes" id="UP000054166"/>
    </source>
</evidence>
<organism evidence="2 3">
    <name type="scientific">Piloderma croceum (strain F 1598)</name>
    <dbReference type="NCBI Taxonomy" id="765440"/>
    <lineage>
        <taxon>Eukaryota</taxon>
        <taxon>Fungi</taxon>
        <taxon>Dikarya</taxon>
        <taxon>Basidiomycota</taxon>
        <taxon>Agaricomycotina</taxon>
        <taxon>Agaricomycetes</taxon>
        <taxon>Agaricomycetidae</taxon>
        <taxon>Atheliales</taxon>
        <taxon>Atheliaceae</taxon>
        <taxon>Piloderma</taxon>
    </lineage>
</organism>
<feature type="compositionally biased region" description="Polar residues" evidence="1">
    <location>
        <begin position="1"/>
        <end position="13"/>
    </location>
</feature>
<dbReference type="Proteomes" id="UP000054166">
    <property type="component" value="Unassembled WGS sequence"/>
</dbReference>
<feature type="compositionally biased region" description="Basic and acidic residues" evidence="1">
    <location>
        <begin position="14"/>
        <end position="32"/>
    </location>
</feature>
<feature type="region of interest" description="Disordered" evidence="1">
    <location>
        <begin position="1"/>
        <end position="37"/>
    </location>
</feature>